<gene>
    <name evidence="2" type="ORF">BT96DRAFT_983211</name>
</gene>
<protein>
    <submittedName>
        <fullName evidence="2">Uncharacterized protein</fullName>
    </submittedName>
</protein>
<evidence type="ECO:0000256" key="1">
    <source>
        <dbReference type="SAM" id="MobiDB-lite"/>
    </source>
</evidence>
<name>A0A6A4ILH7_9AGAR</name>
<feature type="compositionally biased region" description="Basic and acidic residues" evidence="1">
    <location>
        <begin position="422"/>
        <end position="445"/>
    </location>
</feature>
<reference evidence="2" key="1">
    <citation type="journal article" date="2019" name="Environ. Microbiol.">
        <title>Fungal ecological strategies reflected in gene transcription - a case study of two litter decomposers.</title>
        <authorList>
            <person name="Barbi F."/>
            <person name="Kohler A."/>
            <person name="Barry K."/>
            <person name="Baskaran P."/>
            <person name="Daum C."/>
            <person name="Fauchery L."/>
            <person name="Ihrmark K."/>
            <person name="Kuo A."/>
            <person name="LaButti K."/>
            <person name="Lipzen A."/>
            <person name="Morin E."/>
            <person name="Grigoriev I.V."/>
            <person name="Henrissat B."/>
            <person name="Lindahl B."/>
            <person name="Martin F."/>
        </authorList>
    </citation>
    <scope>NUCLEOTIDE SEQUENCE</scope>
    <source>
        <strain evidence="2">JB14</strain>
    </source>
</reference>
<feature type="compositionally biased region" description="Acidic residues" evidence="1">
    <location>
        <begin position="248"/>
        <end position="269"/>
    </location>
</feature>
<dbReference type="AlphaFoldDB" id="A0A6A4ILH7"/>
<sequence>MQEENQPDEDVSQYRQHLELLNSYLSGHDNEEGDESEHSWSTDEKDRFFAALCSYSSLRPDLIAEYVESKNIAQVCVFLTALEEASRNDPQSSRSSSLNIAMEVSDDWLKAEEEQAAFIRDVELAWKDNAELYHSEQEIDVEMGRNKALKDLSIAHLKVIDRVLQKDESPPDNTCSAPPPPVQPSDLSPAERRRLQKRLYMRRKRAETSGTAAVTDTGKLRRGRKRKAAGTPQPVDESTQQPGAGSDPEVEEEEQGVDDSDSDTEESSDGEPTRKRQRKRGLTREMKVVNTFTESGVDATVLHEQNLGLFHLASLGRLMSLYREAYSPLGTRVTAISADVIRLLTVILTDFVTHVVHRSILLREQEVYLKGQSKVWRIESDDICPETIERAVSMLGYATSKVQAFDHLRREDSSPENDVDEKDAAGSEADERVRHDSPLSSHSDDGCLSSKPSHLELNTPVIRLPAFSQSLSSGDVQEIQETLIPVETDEELLNQELAEENALDQQDQALEKIYQDELWASYKHHKAILQQS</sequence>
<evidence type="ECO:0000313" key="2">
    <source>
        <dbReference type="EMBL" id="KAE9411471.1"/>
    </source>
</evidence>
<dbReference type="Proteomes" id="UP000799118">
    <property type="component" value="Unassembled WGS sequence"/>
</dbReference>
<dbReference type="OrthoDB" id="2240312at2759"/>
<dbReference type="EMBL" id="ML769383">
    <property type="protein sequence ID" value="KAE9411471.1"/>
    <property type="molecule type" value="Genomic_DNA"/>
</dbReference>
<feature type="region of interest" description="Disordered" evidence="1">
    <location>
        <begin position="167"/>
        <end position="282"/>
    </location>
</feature>
<evidence type="ECO:0000313" key="3">
    <source>
        <dbReference type="Proteomes" id="UP000799118"/>
    </source>
</evidence>
<keyword evidence="3" id="KW-1185">Reference proteome</keyword>
<organism evidence="2 3">
    <name type="scientific">Gymnopus androsaceus JB14</name>
    <dbReference type="NCBI Taxonomy" id="1447944"/>
    <lineage>
        <taxon>Eukaryota</taxon>
        <taxon>Fungi</taxon>
        <taxon>Dikarya</taxon>
        <taxon>Basidiomycota</taxon>
        <taxon>Agaricomycotina</taxon>
        <taxon>Agaricomycetes</taxon>
        <taxon>Agaricomycetidae</taxon>
        <taxon>Agaricales</taxon>
        <taxon>Marasmiineae</taxon>
        <taxon>Omphalotaceae</taxon>
        <taxon>Gymnopus</taxon>
    </lineage>
</organism>
<feature type="compositionally biased region" description="Basic residues" evidence="1">
    <location>
        <begin position="194"/>
        <end position="205"/>
    </location>
</feature>
<proteinExistence type="predicted"/>
<accession>A0A6A4ILH7</accession>
<feature type="region of interest" description="Disordered" evidence="1">
    <location>
        <begin position="406"/>
        <end position="452"/>
    </location>
</feature>